<evidence type="ECO:0000313" key="3">
    <source>
        <dbReference type="EMBL" id="RUO24239.1"/>
    </source>
</evidence>
<feature type="transmembrane region" description="Helical" evidence="1">
    <location>
        <begin position="7"/>
        <end position="28"/>
    </location>
</feature>
<dbReference type="Proteomes" id="UP000249203">
    <property type="component" value="Unassembled WGS sequence"/>
</dbReference>
<evidence type="ECO:0000256" key="1">
    <source>
        <dbReference type="SAM" id="Phobius"/>
    </source>
</evidence>
<dbReference type="EMBL" id="PIPK01000007">
    <property type="protein sequence ID" value="RUO24239.1"/>
    <property type="molecule type" value="Genomic_DNA"/>
</dbReference>
<evidence type="ECO:0000313" key="5">
    <source>
        <dbReference type="Proteomes" id="UP000287865"/>
    </source>
</evidence>
<accession>A0A327WUU4</accession>
<evidence type="ECO:0000313" key="4">
    <source>
        <dbReference type="Proteomes" id="UP000249203"/>
    </source>
</evidence>
<reference evidence="2 4" key="2">
    <citation type="submission" date="2018-06" db="EMBL/GenBank/DDBJ databases">
        <title>Genomic Encyclopedia of Type Strains, Phase III (KMG-III): the genomes of soil and plant-associated and newly described type strains.</title>
        <authorList>
            <person name="Whitman W."/>
        </authorList>
    </citation>
    <scope>NUCLEOTIDE SEQUENCE [LARGE SCALE GENOMIC DNA]</scope>
    <source>
        <strain evidence="2 4">CGMCC 1.15366</strain>
    </source>
</reference>
<evidence type="ECO:0008006" key="6">
    <source>
        <dbReference type="Google" id="ProtNLM"/>
    </source>
</evidence>
<sequence>MANLLDALFFAVLVAGFGVGIAYLVMAFFPASVAESRGRRAEGTYENLYLGVAGIIIGLLMWAALVF</sequence>
<feature type="transmembrane region" description="Helical" evidence="1">
    <location>
        <begin position="48"/>
        <end position="66"/>
    </location>
</feature>
<dbReference type="RefSeq" id="WP_111569481.1">
    <property type="nucleotide sequence ID" value="NZ_PIPK01000007.1"/>
</dbReference>
<comment type="caution">
    <text evidence="2">The sequence shown here is derived from an EMBL/GenBank/DDBJ whole genome shotgun (WGS) entry which is preliminary data.</text>
</comment>
<dbReference type="Proteomes" id="UP000287865">
    <property type="component" value="Unassembled WGS sequence"/>
</dbReference>
<dbReference type="OrthoDB" id="6388369at2"/>
<dbReference type="EMBL" id="QLMD01000007">
    <property type="protein sequence ID" value="RAJ96816.1"/>
    <property type="molecule type" value="Genomic_DNA"/>
</dbReference>
<keyword evidence="5" id="KW-1185">Reference proteome</keyword>
<keyword evidence="1" id="KW-0472">Membrane</keyword>
<protein>
    <recommendedName>
        <fullName evidence="6">DUF350 domain-containing protein</fullName>
    </recommendedName>
</protein>
<dbReference type="AlphaFoldDB" id="A0A327WUU4"/>
<gene>
    <name evidence="2" type="ORF">B0I24_10723</name>
    <name evidence="3" type="ORF">CWE07_09155</name>
</gene>
<organism evidence="2 4">
    <name type="scientific">Aliidiomarina maris</name>
    <dbReference type="NCBI Taxonomy" id="531312"/>
    <lineage>
        <taxon>Bacteria</taxon>
        <taxon>Pseudomonadati</taxon>
        <taxon>Pseudomonadota</taxon>
        <taxon>Gammaproteobacteria</taxon>
        <taxon>Alteromonadales</taxon>
        <taxon>Idiomarinaceae</taxon>
        <taxon>Aliidiomarina</taxon>
    </lineage>
</organism>
<reference evidence="3 5" key="1">
    <citation type="journal article" date="2018" name="Front. Microbiol.">
        <title>Genome-Based Analysis Reveals the Taxonomy and Diversity of the Family Idiomarinaceae.</title>
        <authorList>
            <person name="Liu Y."/>
            <person name="Lai Q."/>
            <person name="Shao Z."/>
        </authorList>
    </citation>
    <scope>NUCLEOTIDE SEQUENCE [LARGE SCALE GENOMIC DNA]</scope>
    <source>
        <strain evidence="3 5">CF12-14</strain>
    </source>
</reference>
<keyword evidence="1" id="KW-0812">Transmembrane</keyword>
<evidence type="ECO:0000313" key="2">
    <source>
        <dbReference type="EMBL" id="RAJ96816.1"/>
    </source>
</evidence>
<keyword evidence="1" id="KW-1133">Transmembrane helix</keyword>
<name>A0A327WUU4_9GAMM</name>
<proteinExistence type="predicted"/>